<dbReference type="GO" id="GO:0004252">
    <property type="term" value="F:serine-type endopeptidase activity"/>
    <property type="evidence" value="ECO:0007669"/>
    <property type="project" value="InterPro"/>
</dbReference>
<evidence type="ECO:0000256" key="1">
    <source>
        <dbReference type="ARBA" id="ARBA00010541"/>
    </source>
</evidence>
<dbReference type="InterPro" id="IPR046449">
    <property type="entry name" value="DEGP_PDZ_sf"/>
</dbReference>
<evidence type="ECO:0000256" key="3">
    <source>
        <dbReference type="ARBA" id="ARBA00022801"/>
    </source>
</evidence>
<dbReference type="InterPro" id="IPR041517">
    <property type="entry name" value="DEGP_PDZ"/>
</dbReference>
<dbReference type="EMBL" id="HBFP01008358">
    <property type="protein sequence ID" value="CAD8821580.1"/>
    <property type="molecule type" value="Transcribed_RNA"/>
</dbReference>
<gene>
    <name evidence="7" type="ORF">TOLI1172_LOCUS5975</name>
</gene>
<dbReference type="InterPro" id="IPR009003">
    <property type="entry name" value="Peptidase_S1_PA"/>
</dbReference>
<dbReference type="Gene3D" id="2.40.10.10">
    <property type="entry name" value="Trypsin-like serine proteases"/>
    <property type="match status" value="2"/>
</dbReference>
<comment type="similarity">
    <text evidence="1">Belongs to the peptidase S1C family.</text>
</comment>
<dbReference type="InterPro" id="IPR043504">
    <property type="entry name" value="Peptidase_S1_PA_chymotrypsin"/>
</dbReference>
<name>A0A7S1ESU6_9RHOD</name>
<evidence type="ECO:0000256" key="2">
    <source>
        <dbReference type="ARBA" id="ARBA00022670"/>
    </source>
</evidence>
<keyword evidence="4" id="KW-0720">Serine protease</keyword>
<feature type="domain" description="Protease Do-like PDZ" evidence="6">
    <location>
        <begin position="419"/>
        <end position="562"/>
    </location>
</feature>
<sequence length="564" mass="63260">MNSLNFVSLGTISSNSISKSLVSPSRFRFSIRLSRSLCKMADDPINLERDVNETDSEFSDSRTPARPLSHRTSASASLLTKRMEADLHRETLRETYASVCKLFVWKAEPNFASPWQVRPQRQSSGSAFVISGKRLLTNAHVISNASQILIRAYGDSVRYIARVSSVGHDCDLALLEVDDDAFWKNVRELELSGNAHLEDSVTVVGYPTGGDNLSVTQGVISRVDILPYSHSGMRLLCVQIDAAINPGNSGGPALIDSKVVGVAFMGRSNADNIGYIISLTVIRRFLEDVRRNDGDYKGVVVLGFSYQRMENEALREYTKLDQVDEKLLPDGITPSGVLVSQSDPMRPDDDNLFEGDVVLGIDSFDVSNDGTVPFRDRERVNLLFAFGEKYIGDQVKMTILRNGKVEQLKLSVKIPRPLVPSYQYDVKPRYVIWGGLVFLPLSLDYLRHEYGRDYMEKANTSLLEPLTRRFRDFADQEVIVLSQTLASDITVGYEFKRTILETLNGVKIRNLRHLAVLLDECKDDYLIFGLLHGFSVILGREKAERDFEKLLKRHSISSARSSEI</sequence>
<feature type="region of interest" description="Disordered" evidence="5">
    <location>
        <begin position="51"/>
        <end position="74"/>
    </location>
</feature>
<accession>A0A7S1ESU6</accession>
<evidence type="ECO:0000259" key="6">
    <source>
        <dbReference type="Pfam" id="PF17815"/>
    </source>
</evidence>
<evidence type="ECO:0000256" key="5">
    <source>
        <dbReference type="SAM" id="MobiDB-lite"/>
    </source>
</evidence>
<dbReference type="Pfam" id="PF13365">
    <property type="entry name" value="Trypsin_2"/>
    <property type="match status" value="1"/>
</dbReference>
<dbReference type="SUPFAM" id="SSF50156">
    <property type="entry name" value="PDZ domain-like"/>
    <property type="match status" value="1"/>
</dbReference>
<dbReference type="InterPro" id="IPR036034">
    <property type="entry name" value="PDZ_sf"/>
</dbReference>
<keyword evidence="3" id="KW-0378">Hydrolase</keyword>
<dbReference type="Gene3D" id="2.30.42.10">
    <property type="match status" value="1"/>
</dbReference>
<dbReference type="InterPro" id="IPR001940">
    <property type="entry name" value="Peptidase_S1C"/>
</dbReference>
<dbReference type="Gene3D" id="3.20.190.20">
    <property type="match status" value="1"/>
</dbReference>
<dbReference type="Pfam" id="PF17815">
    <property type="entry name" value="PDZ_3"/>
    <property type="match status" value="1"/>
</dbReference>
<reference evidence="7" key="1">
    <citation type="submission" date="2021-01" db="EMBL/GenBank/DDBJ databases">
        <authorList>
            <person name="Corre E."/>
            <person name="Pelletier E."/>
            <person name="Niang G."/>
            <person name="Scheremetjew M."/>
            <person name="Finn R."/>
            <person name="Kale V."/>
            <person name="Holt S."/>
            <person name="Cochrane G."/>
            <person name="Meng A."/>
            <person name="Brown T."/>
            <person name="Cohen L."/>
        </authorList>
    </citation>
    <scope>NUCLEOTIDE SEQUENCE</scope>
    <source>
        <strain evidence="7">CCMP3278</strain>
    </source>
</reference>
<evidence type="ECO:0000313" key="7">
    <source>
        <dbReference type="EMBL" id="CAD8821580.1"/>
    </source>
</evidence>
<dbReference type="GO" id="GO:0006508">
    <property type="term" value="P:proteolysis"/>
    <property type="evidence" value="ECO:0007669"/>
    <property type="project" value="UniProtKB-KW"/>
</dbReference>
<dbReference type="SUPFAM" id="SSF50494">
    <property type="entry name" value="Trypsin-like serine proteases"/>
    <property type="match status" value="1"/>
</dbReference>
<proteinExistence type="inferred from homology"/>
<dbReference type="PANTHER" id="PTHR45980">
    <property type="match status" value="1"/>
</dbReference>
<organism evidence="7">
    <name type="scientific">Timspurckia oligopyrenoides</name>
    <dbReference type="NCBI Taxonomy" id="708627"/>
    <lineage>
        <taxon>Eukaryota</taxon>
        <taxon>Rhodophyta</taxon>
        <taxon>Bangiophyceae</taxon>
        <taxon>Porphyridiales</taxon>
        <taxon>Porphyridiaceae</taxon>
        <taxon>Timspurckia</taxon>
    </lineage>
</organism>
<dbReference type="PANTHER" id="PTHR45980:SF9">
    <property type="entry name" value="PROTEASE DO-LIKE 10, MITOCHONDRIAL-RELATED"/>
    <property type="match status" value="1"/>
</dbReference>
<protein>
    <recommendedName>
        <fullName evidence="6">Protease Do-like PDZ domain-containing protein</fullName>
    </recommendedName>
</protein>
<evidence type="ECO:0000256" key="4">
    <source>
        <dbReference type="ARBA" id="ARBA00022825"/>
    </source>
</evidence>
<keyword evidence="2" id="KW-0645">Protease</keyword>
<dbReference type="AlphaFoldDB" id="A0A7S1ESU6"/>
<dbReference type="PRINTS" id="PR00834">
    <property type="entry name" value="PROTEASES2C"/>
</dbReference>